<dbReference type="InterPro" id="IPR011032">
    <property type="entry name" value="GroES-like_sf"/>
</dbReference>
<dbReference type="RefSeq" id="WP_072346730.1">
    <property type="nucleotide sequence ID" value="NZ_FPKU01000004.1"/>
</dbReference>
<evidence type="ECO:0000259" key="1">
    <source>
        <dbReference type="SMART" id="SM00829"/>
    </source>
</evidence>
<reference evidence="2 3" key="1">
    <citation type="submission" date="2016-11" db="EMBL/GenBank/DDBJ databases">
        <authorList>
            <person name="Jaros S."/>
            <person name="Januszkiewicz K."/>
            <person name="Wedrychowicz H."/>
        </authorList>
    </citation>
    <scope>NUCLEOTIDE SEQUENCE [LARGE SCALE GENOMIC DNA]</scope>
    <source>
        <strain evidence="2 3">ATCC 23634</strain>
    </source>
</reference>
<gene>
    <name evidence="2" type="ORF">SAMN02983003_3957</name>
</gene>
<dbReference type="InterPro" id="IPR013154">
    <property type="entry name" value="ADH-like_N"/>
</dbReference>
<evidence type="ECO:0000313" key="2">
    <source>
        <dbReference type="EMBL" id="SFZ86763.1"/>
    </source>
</evidence>
<dbReference type="OrthoDB" id="9792321at2"/>
<dbReference type="Pfam" id="PF08240">
    <property type="entry name" value="ADH_N"/>
    <property type="match status" value="1"/>
</dbReference>
<dbReference type="PANTHER" id="PTHR44013:SF1">
    <property type="entry name" value="ZINC-TYPE ALCOHOL DEHYDROGENASE-LIKE PROTEIN C16A3.02C"/>
    <property type="match status" value="1"/>
</dbReference>
<dbReference type="SMART" id="SM00829">
    <property type="entry name" value="PKS_ER"/>
    <property type="match status" value="1"/>
</dbReference>
<dbReference type="SUPFAM" id="SSF51735">
    <property type="entry name" value="NAD(P)-binding Rossmann-fold domains"/>
    <property type="match status" value="1"/>
</dbReference>
<dbReference type="CDD" id="cd08267">
    <property type="entry name" value="MDR1"/>
    <property type="match status" value="1"/>
</dbReference>
<organism evidence="2 3">
    <name type="scientific">Devosia enhydra</name>
    <dbReference type="NCBI Taxonomy" id="665118"/>
    <lineage>
        <taxon>Bacteria</taxon>
        <taxon>Pseudomonadati</taxon>
        <taxon>Pseudomonadota</taxon>
        <taxon>Alphaproteobacteria</taxon>
        <taxon>Hyphomicrobiales</taxon>
        <taxon>Devosiaceae</taxon>
        <taxon>Devosia</taxon>
    </lineage>
</organism>
<protein>
    <submittedName>
        <fullName evidence="2">NADPH:quinone reductase</fullName>
    </submittedName>
</protein>
<feature type="domain" description="Enoyl reductase (ER)" evidence="1">
    <location>
        <begin position="10"/>
        <end position="316"/>
    </location>
</feature>
<sequence>MKAWIAKGYGGPEVLELIERETPRPGRGEVLVRIRATTVSAGDWRVRSLILPPGMGVFGRPALGLFRPRKGVLGTDFAGEVAALGDGVKGFKVGDRVLGFPGGEMGCHAEFRLMPADGRIVRLPEALSFTEAAALPFGGSTALSYMRRAETRPGETMLIIGASGAVGSLLLQLAVDGGLATTTLTSAGNRDLVAGLGASRTLDYAQTDLAALPDRFDIIADCVGATSFKTTRHLLKDGGRFLAIAGGIGDMIARPWQGRRAISGPADERREDLETLVGLAVGGRIRPVIDSVFAFAQMREAHARVDSGRKRGAVVISL</sequence>
<dbReference type="EMBL" id="FPKU01000004">
    <property type="protein sequence ID" value="SFZ86763.1"/>
    <property type="molecule type" value="Genomic_DNA"/>
</dbReference>
<evidence type="ECO:0000313" key="3">
    <source>
        <dbReference type="Proteomes" id="UP000183447"/>
    </source>
</evidence>
<dbReference type="Pfam" id="PF13602">
    <property type="entry name" value="ADH_zinc_N_2"/>
    <property type="match status" value="1"/>
</dbReference>
<dbReference type="Gene3D" id="3.90.180.10">
    <property type="entry name" value="Medium-chain alcohol dehydrogenases, catalytic domain"/>
    <property type="match status" value="1"/>
</dbReference>
<dbReference type="STRING" id="665118.SAMN02983003_3957"/>
<dbReference type="SUPFAM" id="SSF50129">
    <property type="entry name" value="GroES-like"/>
    <property type="match status" value="1"/>
</dbReference>
<dbReference type="Gene3D" id="3.40.50.720">
    <property type="entry name" value="NAD(P)-binding Rossmann-like Domain"/>
    <property type="match status" value="1"/>
</dbReference>
<dbReference type="InterPro" id="IPR036291">
    <property type="entry name" value="NAD(P)-bd_dom_sf"/>
</dbReference>
<dbReference type="InterPro" id="IPR052733">
    <property type="entry name" value="Chloroplast_QOR"/>
</dbReference>
<dbReference type="InterPro" id="IPR020843">
    <property type="entry name" value="ER"/>
</dbReference>
<accession>A0A1K2I3G3</accession>
<dbReference type="GO" id="GO:0016491">
    <property type="term" value="F:oxidoreductase activity"/>
    <property type="evidence" value="ECO:0007669"/>
    <property type="project" value="InterPro"/>
</dbReference>
<proteinExistence type="predicted"/>
<name>A0A1K2I3G3_9HYPH</name>
<keyword evidence="3" id="KW-1185">Reference proteome</keyword>
<dbReference type="PANTHER" id="PTHR44013">
    <property type="entry name" value="ZINC-TYPE ALCOHOL DEHYDROGENASE-LIKE PROTEIN C16A3.02C"/>
    <property type="match status" value="1"/>
</dbReference>
<dbReference type="AlphaFoldDB" id="A0A1K2I3G3"/>
<dbReference type="Proteomes" id="UP000183447">
    <property type="component" value="Unassembled WGS sequence"/>
</dbReference>